<dbReference type="EMBL" id="OZ035844">
    <property type="protein sequence ID" value="CAL1597964.1"/>
    <property type="molecule type" value="Genomic_DNA"/>
</dbReference>
<evidence type="ECO:0000313" key="2">
    <source>
        <dbReference type="EMBL" id="CAL1597964.1"/>
    </source>
</evidence>
<evidence type="ECO:0000256" key="1">
    <source>
        <dbReference type="SAM" id="MobiDB-lite"/>
    </source>
</evidence>
<organism evidence="2 3">
    <name type="scientific">Knipowitschia caucasica</name>
    <name type="common">Caucasian dwarf goby</name>
    <name type="synonym">Pomatoschistus caucasicus</name>
    <dbReference type="NCBI Taxonomy" id="637954"/>
    <lineage>
        <taxon>Eukaryota</taxon>
        <taxon>Metazoa</taxon>
        <taxon>Chordata</taxon>
        <taxon>Craniata</taxon>
        <taxon>Vertebrata</taxon>
        <taxon>Euteleostomi</taxon>
        <taxon>Actinopterygii</taxon>
        <taxon>Neopterygii</taxon>
        <taxon>Teleostei</taxon>
        <taxon>Neoteleostei</taxon>
        <taxon>Acanthomorphata</taxon>
        <taxon>Gobiaria</taxon>
        <taxon>Gobiiformes</taxon>
        <taxon>Gobioidei</taxon>
        <taxon>Gobiidae</taxon>
        <taxon>Gobiinae</taxon>
        <taxon>Knipowitschia</taxon>
    </lineage>
</organism>
<protein>
    <submittedName>
        <fullName evidence="2">Uncharacterized protein</fullName>
    </submittedName>
</protein>
<keyword evidence="3" id="KW-1185">Reference proteome</keyword>
<dbReference type="Proteomes" id="UP001497482">
    <property type="component" value="Chromosome 22"/>
</dbReference>
<evidence type="ECO:0000313" key="3">
    <source>
        <dbReference type="Proteomes" id="UP001497482"/>
    </source>
</evidence>
<dbReference type="AlphaFoldDB" id="A0AAV2LC07"/>
<feature type="region of interest" description="Disordered" evidence="1">
    <location>
        <begin position="1"/>
        <end position="57"/>
    </location>
</feature>
<accession>A0AAV2LC07</accession>
<feature type="compositionally biased region" description="Basic and acidic residues" evidence="1">
    <location>
        <begin position="14"/>
        <end position="37"/>
    </location>
</feature>
<proteinExistence type="predicted"/>
<name>A0AAV2LC07_KNICA</name>
<reference evidence="2 3" key="1">
    <citation type="submission" date="2024-04" db="EMBL/GenBank/DDBJ databases">
        <authorList>
            <person name="Waldvogel A.-M."/>
            <person name="Schoenle A."/>
        </authorList>
    </citation>
    <scope>NUCLEOTIDE SEQUENCE [LARGE SCALE GENOMIC DNA]</scope>
</reference>
<sequence>MPRAGTGVSHWGKSRAEESNEPRKATSRESHGDEARAKGSHGGKPRAGPVKPQGDVLRSDLHAAAGLIPPPAHEAQGEARELRRKVLETSVPGPPRDTTICTGFAQGLSGFLKFKSGFTGVLKMVTLETHQSQELQVPALDQVSGLDQVLNSGLGLVSGLTQVWTRSRTRTRDPTPSRS</sequence>
<gene>
    <name evidence="2" type="ORF">KC01_LOCUS26427</name>
</gene>